<proteinExistence type="predicted"/>
<dbReference type="Pfam" id="PF24800">
    <property type="entry name" value="DUF7702"/>
    <property type="match status" value="1"/>
</dbReference>
<gene>
    <name evidence="3" type="ORF">J3R30DRAFT_3294103</name>
</gene>
<feature type="transmembrane region" description="Helical" evidence="1">
    <location>
        <begin position="193"/>
        <end position="216"/>
    </location>
</feature>
<dbReference type="EMBL" id="JAOTPV010000014">
    <property type="protein sequence ID" value="KAJ4475506.1"/>
    <property type="molecule type" value="Genomic_DNA"/>
</dbReference>
<dbReference type="AlphaFoldDB" id="A0A9W9A7M8"/>
<dbReference type="Proteomes" id="UP001150266">
    <property type="component" value="Unassembled WGS sequence"/>
</dbReference>
<sequence>MSSLDNYAKLFGLESVAAAGVFAALYAPLTVWFSILLIRHRSYVVFTLTLFCQIRFVAFTIRAILAGSESAGENLDLFIADEVLFSVGFFGLLYGAYGLVMDRLALCSNISFDNIISRLTRNRMLFHLTLSTGIALGITGIVETSDDPSDSIGSALRKVSVIIFVVLTVLQAYQTVTLVIAERRDDLDERTRYLGTSLGAQHGALIFMTIAILLLIREIFMAATIASTSKQNNEHLWYPLVALPELLCMFLYALPGLIPPKHRDVLNLPK</sequence>
<feature type="transmembrane region" description="Helical" evidence="1">
    <location>
        <begin position="77"/>
        <end position="100"/>
    </location>
</feature>
<feature type="domain" description="DUF7702" evidence="2">
    <location>
        <begin position="25"/>
        <end position="183"/>
    </location>
</feature>
<evidence type="ECO:0000256" key="1">
    <source>
        <dbReference type="SAM" id="Phobius"/>
    </source>
</evidence>
<feature type="transmembrane region" description="Helical" evidence="1">
    <location>
        <begin position="45"/>
        <end position="65"/>
    </location>
</feature>
<keyword evidence="4" id="KW-1185">Reference proteome</keyword>
<organism evidence="3 4">
    <name type="scientific">Lentinula aciculospora</name>
    <dbReference type="NCBI Taxonomy" id="153920"/>
    <lineage>
        <taxon>Eukaryota</taxon>
        <taxon>Fungi</taxon>
        <taxon>Dikarya</taxon>
        <taxon>Basidiomycota</taxon>
        <taxon>Agaricomycotina</taxon>
        <taxon>Agaricomycetes</taxon>
        <taxon>Agaricomycetidae</taxon>
        <taxon>Agaricales</taxon>
        <taxon>Marasmiineae</taxon>
        <taxon>Omphalotaceae</taxon>
        <taxon>Lentinula</taxon>
    </lineage>
</organism>
<dbReference type="OrthoDB" id="5389493at2759"/>
<dbReference type="InterPro" id="IPR056119">
    <property type="entry name" value="DUF7702"/>
</dbReference>
<accession>A0A9W9A7M8</accession>
<feature type="transmembrane region" description="Helical" evidence="1">
    <location>
        <begin position="162"/>
        <end position="181"/>
    </location>
</feature>
<keyword evidence="1" id="KW-1133">Transmembrane helix</keyword>
<evidence type="ECO:0000313" key="3">
    <source>
        <dbReference type="EMBL" id="KAJ4475506.1"/>
    </source>
</evidence>
<evidence type="ECO:0000259" key="2">
    <source>
        <dbReference type="Pfam" id="PF24800"/>
    </source>
</evidence>
<feature type="transmembrane region" description="Helical" evidence="1">
    <location>
        <begin position="236"/>
        <end position="254"/>
    </location>
</feature>
<keyword evidence="1" id="KW-0472">Membrane</keyword>
<comment type="caution">
    <text evidence="3">The sequence shown here is derived from an EMBL/GenBank/DDBJ whole genome shotgun (WGS) entry which is preliminary data.</text>
</comment>
<keyword evidence="1" id="KW-0812">Transmembrane</keyword>
<protein>
    <recommendedName>
        <fullName evidence="2">DUF7702 domain-containing protein</fullName>
    </recommendedName>
</protein>
<reference evidence="3" key="1">
    <citation type="submission" date="2022-08" db="EMBL/GenBank/DDBJ databases">
        <title>A Global Phylogenomic Analysis of the Shiitake Genus Lentinula.</title>
        <authorList>
            <consortium name="DOE Joint Genome Institute"/>
            <person name="Sierra-Patev S."/>
            <person name="Min B."/>
            <person name="Naranjo-Ortiz M."/>
            <person name="Looney B."/>
            <person name="Konkel Z."/>
            <person name="Slot J.C."/>
            <person name="Sakamoto Y."/>
            <person name="Steenwyk J.L."/>
            <person name="Rokas A."/>
            <person name="Carro J."/>
            <person name="Camarero S."/>
            <person name="Ferreira P."/>
            <person name="Molpeceres G."/>
            <person name="Ruiz-Duenas F.J."/>
            <person name="Serrano A."/>
            <person name="Henrissat B."/>
            <person name="Drula E."/>
            <person name="Hughes K.W."/>
            <person name="Mata J.L."/>
            <person name="Ishikawa N.K."/>
            <person name="Vargas-Isla R."/>
            <person name="Ushijima S."/>
            <person name="Smith C.A."/>
            <person name="Ahrendt S."/>
            <person name="Andreopoulos W."/>
            <person name="He G."/>
            <person name="Labutti K."/>
            <person name="Lipzen A."/>
            <person name="Ng V."/>
            <person name="Riley R."/>
            <person name="Sandor L."/>
            <person name="Barry K."/>
            <person name="Martinez A.T."/>
            <person name="Xiao Y."/>
            <person name="Gibbons J.G."/>
            <person name="Terashima K."/>
            <person name="Grigoriev I.V."/>
            <person name="Hibbett D.S."/>
        </authorList>
    </citation>
    <scope>NUCLEOTIDE SEQUENCE</scope>
    <source>
        <strain evidence="3">JLM2183</strain>
    </source>
</reference>
<name>A0A9W9A7M8_9AGAR</name>
<evidence type="ECO:0000313" key="4">
    <source>
        <dbReference type="Proteomes" id="UP001150266"/>
    </source>
</evidence>
<feature type="transmembrane region" description="Helical" evidence="1">
    <location>
        <begin position="124"/>
        <end position="142"/>
    </location>
</feature>
<feature type="transmembrane region" description="Helical" evidence="1">
    <location>
        <begin position="16"/>
        <end position="38"/>
    </location>
</feature>